<evidence type="ECO:0000313" key="2">
    <source>
        <dbReference type="Proteomes" id="UP000467327"/>
    </source>
</evidence>
<dbReference type="AlphaFoldDB" id="A0AAD1MAS3"/>
<organism evidence="1 2">
    <name type="scientific">Mycolicibacterium aichiense</name>
    <dbReference type="NCBI Taxonomy" id="1799"/>
    <lineage>
        <taxon>Bacteria</taxon>
        <taxon>Bacillati</taxon>
        <taxon>Actinomycetota</taxon>
        <taxon>Actinomycetes</taxon>
        <taxon>Mycobacteriales</taxon>
        <taxon>Mycobacteriaceae</taxon>
        <taxon>Mycolicibacterium</taxon>
    </lineage>
</organism>
<keyword evidence="2" id="KW-1185">Reference proteome</keyword>
<gene>
    <name evidence="1" type="ORF">MAIC_23350</name>
</gene>
<reference evidence="1 2" key="1">
    <citation type="journal article" date="2019" name="Emerg. Microbes Infect.">
        <title>Comprehensive subspecies identification of 175 nontuberculous mycobacteria species based on 7547 genomic profiles.</title>
        <authorList>
            <person name="Matsumoto Y."/>
            <person name="Kinjo T."/>
            <person name="Motooka D."/>
            <person name="Nabeya D."/>
            <person name="Jung N."/>
            <person name="Uechi K."/>
            <person name="Horii T."/>
            <person name="Iida T."/>
            <person name="Fujita J."/>
            <person name="Nakamura S."/>
        </authorList>
    </citation>
    <scope>NUCLEOTIDE SEQUENCE [LARGE SCALE GENOMIC DNA]</scope>
    <source>
        <strain evidence="1 2">JCM 6376</strain>
    </source>
</reference>
<dbReference type="Proteomes" id="UP000467327">
    <property type="component" value="Chromosome"/>
</dbReference>
<protein>
    <submittedName>
        <fullName evidence="1">Uncharacterized protein</fullName>
    </submittedName>
</protein>
<accession>A0AAD1MAS3</accession>
<name>A0AAD1MAS3_9MYCO</name>
<proteinExistence type="predicted"/>
<sequence>MTDAEVCKAGRVAAPARTEPDFDVSDFEASDFDVAGFDLAAARCGPADLDSVPCEPVSLDDGAAAAIPCPVASAAPSPVATAKPPIRA</sequence>
<dbReference type="KEGG" id="maic:MAIC_23350"/>
<dbReference type="EMBL" id="AP022561">
    <property type="protein sequence ID" value="BBX07532.1"/>
    <property type="molecule type" value="Genomic_DNA"/>
</dbReference>
<evidence type="ECO:0000313" key="1">
    <source>
        <dbReference type="EMBL" id="BBX07532.1"/>
    </source>
</evidence>